<evidence type="ECO:0000256" key="2">
    <source>
        <dbReference type="ARBA" id="ARBA00022729"/>
    </source>
</evidence>
<dbReference type="Gene3D" id="3.40.50.1980">
    <property type="entry name" value="Nitrogenase molybdenum iron protein domain"/>
    <property type="match status" value="2"/>
</dbReference>
<reference evidence="4 5" key="1">
    <citation type="submission" date="2020-08" db="EMBL/GenBank/DDBJ databases">
        <title>Genomic Encyclopedia of Type Strains, Phase IV (KMG-IV): sequencing the most valuable type-strain genomes for metagenomic binning, comparative biology and taxonomic classification.</title>
        <authorList>
            <person name="Goeker M."/>
        </authorList>
    </citation>
    <scope>NUCLEOTIDE SEQUENCE [LARGE SCALE GENOMIC DNA]</scope>
    <source>
        <strain evidence="4 5">DSM 23562</strain>
    </source>
</reference>
<dbReference type="SUPFAM" id="SSF53807">
    <property type="entry name" value="Helical backbone' metal receptor"/>
    <property type="match status" value="1"/>
</dbReference>
<evidence type="ECO:0000256" key="1">
    <source>
        <dbReference type="ARBA" id="ARBA00008814"/>
    </source>
</evidence>
<dbReference type="Pfam" id="PF01497">
    <property type="entry name" value="Peripla_BP_2"/>
    <property type="match status" value="1"/>
</dbReference>
<dbReference type="NCBIfam" id="NF038402">
    <property type="entry name" value="TroA_like"/>
    <property type="match status" value="1"/>
</dbReference>
<dbReference type="RefSeq" id="WP_184192975.1">
    <property type="nucleotide sequence ID" value="NZ_JACHGW010000001.1"/>
</dbReference>
<dbReference type="PANTHER" id="PTHR30535:SF34">
    <property type="entry name" value="MOLYBDATE-BINDING PROTEIN MOLA"/>
    <property type="match status" value="1"/>
</dbReference>
<dbReference type="PANTHER" id="PTHR30535">
    <property type="entry name" value="VITAMIN B12-BINDING PROTEIN"/>
    <property type="match status" value="1"/>
</dbReference>
<evidence type="ECO:0000259" key="3">
    <source>
        <dbReference type="PROSITE" id="PS50983"/>
    </source>
</evidence>
<dbReference type="EMBL" id="JACHGW010000001">
    <property type="protein sequence ID" value="MBB6049367.1"/>
    <property type="molecule type" value="Genomic_DNA"/>
</dbReference>
<dbReference type="Proteomes" id="UP000520814">
    <property type="component" value="Unassembled WGS sequence"/>
</dbReference>
<dbReference type="InterPro" id="IPR054828">
    <property type="entry name" value="Vit_B12_bind_prot"/>
</dbReference>
<feature type="domain" description="Fe/B12 periplasmic-binding" evidence="3">
    <location>
        <begin position="20"/>
        <end position="258"/>
    </location>
</feature>
<comment type="caution">
    <text evidence="4">The sequence shown here is derived from an EMBL/GenBank/DDBJ whole genome shotgun (WGS) entry which is preliminary data.</text>
</comment>
<dbReference type="InterPro" id="IPR050902">
    <property type="entry name" value="ABC_Transporter_SBP"/>
</dbReference>
<dbReference type="AlphaFoldDB" id="A0A7W9W6A2"/>
<protein>
    <submittedName>
        <fullName evidence="4">ABC-type Fe3+-hydroxamate transport system substrate-binding protein</fullName>
    </submittedName>
</protein>
<sequence>MLNLTDDLGRRLILTQPARRILSLSPATTENLFAIGAGSAVVGATSACDFPVEAQKLPRVGDFTRPSYEKILALKPDLIVFDSATVKKPAVESLAARVRVPVFVQRSEKAADVPHHLEALGQLTGKSATALAAQVRRALATPPQGKPVPVLVQISASPLFVVGPGSFVDDLIRVAGGQNVITTGDSFPQLTRERLLTLKPQLYVIATYPGQPETPPALRNIPMARIPADLLFRPTPRLREGLRLLTTALRAAVKSSED</sequence>
<evidence type="ECO:0000313" key="5">
    <source>
        <dbReference type="Proteomes" id="UP000520814"/>
    </source>
</evidence>
<proteinExistence type="inferred from homology"/>
<evidence type="ECO:0000313" key="4">
    <source>
        <dbReference type="EMBL" id="MBB6049367.1"/>
    </source>
</evidence>
<accession>A0A7W9W6A2</accession>
<keyword evidence="5" id="KW-1185">Reference proteome</keyword>
<dbReference type="GO" id="GO:0071281">
    <property type="term" value="P:cellular response to iron ion"/>
    <property type="evidence" value="ECO:0007669"/>
    <property type="project" value="TreeGrafter"/>
</dbReference>
<dbReference type="InterPro" id="IPR002491">
    <property type="entry name" value="ABC_transptr_periplasmic_BD"/>
</dbReference>
<comment type="similarity">
    <text evidence="1">Belongs to the bacterial solute-binding protein 8 family.</text>
</comment>
<name>A0A7W9W6A2_ARMRO</name>
<keyword evidence="2" id="KW-0732">Signal</keyword>
<dbReference type="PROSITE" id="PS50983">
    <property type="entry name" value="FE_B12_PBP"/>
    <property type="match status" value="1"/>
</dbReference>
<organism evidence="4 5">
    <name type="scientific">Armatimonas rosea</name>
    <dbReference type="NCBI Taxonomy" id="685828"/>
    <lineage>
        <taxon>Bacteria</taxon>
        <taxon>Bacillati</taxon>
        <taxon>Armatimonadota</taxon>
        <taxon>Armatimonadia</taxon>
        <taxon>Armatimonadales</taxon>
        <taxon>Armatimonadaceae</taxon>
        <taxon>Armatimonas</taxon>
    </lineage>
</organism>
<gene>
    <name evidence="4" type="ORF">HNQ39_001129</name>
</gene>